<keyword evidence="1" id="KW-0805">Transcription regulation</keyword>
<feature type="DNA-binding region" description="H-T-H motif" evidence="4">
    <location>
        <begin position="27"/>
        <end position="46"/>
    </location>
</feature>
<gene>
    <name evidence="6" type="ORF">FE782_24950</name>
</gene>
<sequence length="196" mass="21988">MEGSPRKESITLKAIDIVHEMGFQGLTTREIAKREGISEAAIYRHFKNRDEIVAAVVAYYAKFDHNFVESINDLQLSPLESIVSLLERMAAYYEEYPAISSIMNAFDSMQYDAAMAETTAGIYLFRKTAVEDLLRQAQEDGALSRDVDPGLFSSILWSAFFSQVYEWRGCGRAFSLQEQTAAAIGMLLRLATEKTG</sequence>
<organism evidence="6 7">
    <name type="scientific">Paenibacillus antri</name>
    <dbReference type="NCBI Taxonomy" id="2582848"/>
    <lineage>
        <taxon>Bacteria</taxon>
        <taxon>Bacillati</taxon>
        <taxon>Bacillota</taxon>
        <taxon>Bacilli</taxon>
        <taxon>Bacillales</taxon>
        <taxon>Paenibacillaceae</taxon>
        <taxon>Paenibacillus</taxon>
    </lineage>
</organism>
<dbReference type="SUPFAM" id="SSF48498">
    <property type="entry name" value="Tetracyclin repressor-like, C-terminal domain"/>
    <property type="match status" value="1"/>
</dbReference>
<keyword evidence="7" id="KW-1185">Reference proteome</keyword>
<comment type="caution">
    <text evidence="6">The sequence shown here is derived from an EMBL/GenBank/DDBJ whole genome shotgun (WGS) entry which is preliminary data.</text>
</comment>
<dbReference type="InterPro" id="IPR036271">
    <property type="entry name" value="Tet_transcr_reg_TetR-rel_C_sf"/>
</dbReference>
<dbReference type="PANTHER" id="PTHR30055:SF240">
    <property type="entry name" value="HTH-TYPE TRANSCRIPTIONAL REGULATOR ACRR"/>
    <property type="match status" value="1"/>
</dbReference>
<dbReference type="PRINTS" id="PR00455">
    <property type="entry name" value="HTHTETR"/>
</dbReference>
<dbReference type="Gene3D" id="1.10.10.60">
    <property type="entry name" value="Homeodomain-like"/>
    <property type="match status" value="1"/>
</dbReference>
<evidence type="ECO:0000256" key="1">
    <source>
        <dbReference type="ARBA" id="ARBA00023015"/>
    </source>
</evidence>
<evidence type="ECO:0000259" key="5">
    <source>
        <dbReference type="PROSITE" id="PS50977"/>
    </source>
</evidence>
<name>A0A5R9G5G0_9BACL</name>
<evidence type="ECO:0000313" key="7">
    <source>
        <dbReference type="Proteomes" id="UP000309676"/>
    </source>
</evidence>
<dbReference type="PROSITE" id="PS50977">
    <property type="entry name" value="HTH_TETR_2"/>
    <property type="match status" value="1"/>
</dbReference>
<reference evidence="6 7" key="1">
    <citation type="submission" date="2019-05" db="EMBL/GenBank/DDBJ databases">
        <authorList>
            <person name="Narsing Rao M.P."/>
            <person name="Li W.J."/>
        </authorList>
    </citation>
    <scope>NUCLEOTIDE SEQUENCE [LARGE SCALE GENOMIC DNA]</scope>
    <source>
        <strain evidence="6 7">SYSU_K30003</strain>
    </source>
</reference>
<dbReference type="InterPro" id="IPR050109">
    <property type="entry name" value="HTH-type_TetR-like_transc_reg"/>
</dbReference>
<dbReference type="Gene3D" id="1.10.357.10">
    <property type="entry name" value="Tetracycline Repressor, domain 2"/>
    <property type="match status" value="1"/>
</dbReference>
<keyword evidence="3" id="KW-0804">Transcription</keyword>
<feature type="domain" description="HTH tetR-type" evidence="5">
    <location>
        <begin position="4"/>
        <end position="64"/>
    </location>
</feature>
<dbReference type="Pfam" id="PF00440">
    <property type="entry name" value="TetR_N"/>
    <property type="match status" value="1"/>
</dbReference>
<evidence type="ECO:0000256" key="3">
    <source>
        <dbReference type="ARBA" id="ARBA00023163"/>
    </source>
</evidence>
<dbReference type="GO" id="GO:0003700">
    <property type="term" value="F:DNA-binding transcription factor activity"/>
    <property type="evidence" value="ECO:0007669"/>
    <property type="project" value="TreeGrafter"/>
</dbReference>
<dbReference type="PANTHER" id="PTHR30055">
    <property type="entry name" value="HTH-TYPE TRANSCRIPTIONAL REGULATOR RUTR"/>
    <property type="match status" value="1"/>
</dbReference>
<evidence type="ECO:0000256" key="4">
    <source>
        <dbReference type="PROSITE-ProRule" id="PRU00335"/>
    </source>
</evidence>
<dbReference type="OrthoDB" id="9814703at2"/>
<proteinExistence type="predicted"/>
<dbReference type="EMBL" id="VCIW01000021">
    <property type="protein sequence ID" value="TLS49370.1"/>
    <property type="molecule type" value="Genomic_DNA"/>
</dbReference>
<dbReference type="InterPro" id="IPR009057">
    <property type="entry name" value="Homeodomain-like_sf"/>
</dbReference>
<keyword evidence="2 4" id="KW-0238">DNA-binding</keyword>
<dbReference type="Proteomes" id="UP000309676">
    <property type="component" value="Unassembled WGS sequence"/>
</dbReference>
<dbReference type="InterPro" id="IPR001647">
    <property type="entry name" value="HTH_TetR"/>
</dbReference>
<accession>A0A5R9G5G0</accession>
<dbReference type="RefSeq" id="WP_138197087.1">
    <property type="nucleotide sequence ID" value="NZ_VCIW01000021.1"/>
</dbReference>
<dbReference type="SUPFAM" id="SSF46689">
    <property type="entry name" value="Homeodomain-like"/>
    <property type="match status" value="1"/>
</dbReference>
<dbReference type="AlphaFoldDB" id="A0A5R9G5G0"/>
<evidence type="ECO:0000256" key="2">
    <source>
        <dbReference type="ARBA" id="ARBA00023125"/>
    </source>
</evidence>
<dbReference type="GO" id="GO:0000976">
    <property type="term" value="F:transcription cis-regulatory region binding"/>
    <property type="evidence" value="ECO:0007669"/>
    <property type="project" value="TreeGrafter"/>
</dbReference>
<protein>
    <submittedName>
        <fullName evidence="6">TetR/AcrR family transcriptional regulator</fullName>
    </submittedName>
</protein>
<evidence type="ECO:0000313" key="6">
    <source>
        <dbReference type="EMBL" id="TLS49370.1"/>
    </source>
</evidence>